<accession>A0A1L8CVE8</accession>
<dbReference type="InterPro" id="IPR004256">
    <property type="entry name" value="DUF234"/>
</dbReference>
<name>A0A1L8CVE8_9THEO</name>
<gene>
    <name evidence="2" type="ORF">cpu_13930</name>
</gene>
<dbReference type="AlphaFoldDB" id="A0A1L8CVE8"/>
<dbReference type="Pfam" id="PF03008">
    <property type="entry name" value="DUF234"/>
    <property type="match status" value="1"/>
</dbReference>
<dbReference type="OrthoDB" id="9813134at2"/>
<comment type="caution">
    <text evidence="2">The sequence shown here is derived from an EMBL/GenBank/DDBJ whole genome shotgun (WGS) entry which is preliminary data.</text>
</comment>
<dbReference type="Proteomes" id="UP000187485">
    <property type="component" value="Unassembled WGS sequence"/>
</dbReference>
<sequence length="98" mass="11538">MPLPNGPGNQNPVLFCQQLLWHLVKQGTLNCVYTKIGKWWDKQSEINIVSGCKYWDRKVGYETYTELLAKAQKVLGKKNKRSESFIIFSKRRFFQRVN</sequence>
<protein>
    <submittedName>
        <fullName evidence="2">ATPase</fullName>
    </submittedName>
</protein>
<dbReference type="STRING" id="870242.cpu_13930"/>
<dbReference type="EMBL" id="BDJK01000020">
    <property type="protein sequence ID" value="GAV22883.1"/>
    <property type="molecule type" value="Genomic_DNA"/>
</dbReference>
<evidence type="ECO:0000313" key="3">
    <source>
        <dbReference type="Proteomes" id="UP000187485"/>
    </source>
</evidence>
<feature type="domain" description="DUF234" evidence="1">
    <location>
        <begin position="16"/>
        <end position="52"/>
    </location>
</feature>
<dbReference type="RefSeq" id="WP_075859339.1">
    <property type="nucleotide sequence ID" value="NZ_BDJK01000020.1"/>
</dbReference>
<organism evidence="2 3">
    <name type="scientific">Carboxydothermus pertinax</name>
    <dbReference type="NCBI Taxonomy" id="870242"/>
    <lineage>
        <taxon>Bacteria</taxon>
        <taxon>Bacillati</taxon>
        <taxon>Bacillota</taxon>
        <taxon>Clostridia</taxon>
        <taxon>Thermoanaerobacterales</taxon>
        <taxon>Thermoanaerobacteraceae</taxon>
        <taxon>Carboxydothermus</taxon>
    </lineage>
</organism>
<evidence type="ECO:0000259" key="1">
    <source>
        <dbReference type="Pfam" id="PF03008"/>
    </source>
</evidence>
<reference evidence="3" key="1">
    <citation type="submission" date="2016-12" db="EMBL/GenBank/DDBJ databases">
        <title>Draft Genome Sequences od Carboxydothermus pertinax and islandicus, Hydrogenogenic Carboxydotrophic Bacteria.</title>
        <authorList>
            <person name="Fukuyama Y."/>
            <person name="Ohmae K."/>
            <person name="Yoneda Y."/>
            <person name="Yoshida T."/>
            <person name="Sako Y."/>
        </authorList>
    </citation>
    <scope>NUCLEOTIDE SEQUENCE [LARGE SCALE GENOMIC DNA]</scope>
    <source>
        <strain evidence="3">Ug1</strain>
    </source>
</reference>
<keyword evidence="3" id="KW-1185">Reference proteome</keyword>
<proteinExistence type="predicted"/>
<evidence type="ECO:0000313" key="2">
    <source>
        <dbReference type="EMBL" id="GAV22883.1"/>
    </source>
</evidence>